<organism evidence="12 13">
    <name type="scientific">Hibiscus sabdariffa</name>
    <name type="common">roselle</name>
    <dbReference type="NCBI Taxonomy" id="183260"/>
    <lineage>
        <taxon>Eukaryota</taxon>
        <taxon>Viridiplantae</taxon>
        <taxon>Streptophyta</taxon>
        <taxon>Embryophyta</taxon>
        <taxon>Tracheophyta</taxon>
        <taxon>Spermatophyta</taxon>
        <taxon>Magnoliopsida</taxon>
        <taxon>eudicotyledons</taxon>
        <taxon>Gunneridae</taxon>
        <taxon>Pentapetalae</taxon>
        <taxon>rosids</taxon>
        <taxon>malvids</taxon>
        <taxon>Malvales</taxon>
        <taxon>Malvaceae</taxon>
        <taxon>Malvoideae</taxon>
        <taxon>Hibiscus</taxon>
    </lineage>
</organism>
<evidence type="ECO:0000256" key="5">
    <source>
        <dbReference type="ARBA" id="ARBA00022801"/>
    </source>
</evidence>
<dbReference type="PANTHER" id="PTHR47992">
    <property type="entry name" value="PROTEIN PHOSPHATASE"/>
    <property type="match status" value="1"/>
</dbReference>
<protein>
    <recommendedName>
        <fullName evidence="3">protein-serine/threonine phosphatase</fullName>
        <ecNumber evidence="3">3.1.3.16</ecNumber>
    </recommendedName>
</protein>
<comment type="similarity">
    <text evidence="9">Belongs to the PP2C family.</text>
</comment>
<sequence>MAGVCCGVVAESESATAVEQTAKSSRRRRMDIRPFMLVSDAAVSSPLENDRKRRKLDHDLDLVLPASPRDCDNAIENSESNLLNEDHENKEGLNSNGTVELVTETEPPKFGLTSVCGRRRDMEDAVSVHPSLCKLSCEAEISSGIHFFGVFDGHGCSHVAMKCRDRFHEIVKEEIEACSGGKTVDWKLTMERSFERMDKEVKDSTVDAKENSNCRCELQTPQCDAVGSTAVVAIVTPDKIIVANCGDSRAVLCRNGVAVPLSDDHKPDRPDELLRIEEAGGRVIYWDGPRVLGVLAMSRAIGDNYLKPYVIPEPEVTITEITGEDECLILGSDGLWDVVTNETACGVARMCLRAQKPASPPMSPASDAAVRGGDGTESSDKACWDASILLTKLALARHSADNVSVIVVDLKKNQQI</sequence>
<keyword evidence="7 9" id="KW-0904">Protein phosphatase</keyword>
<reference evidence="12 13" key="1">
    <citation type="journal article" date="2024" name="G3 (Bethesda)">
        <title>Genome assembly of Hibiscus sabdariffa L. provides insights into metabolisms of medicinal natural products.</title>
        <authorList>
            <person name="Kim T."/>
        </authorList>
    </citation>
    <scope>NUCLEOTIDE SEQUENCE [LARGE SCALE GENOMIC DNA]</scope>
    <source>
        <strain evidence="12">TK-2024</strain>
        <tissue evidence="12">Old leaves</tissue>
    </source>
</reference>
<keyword evidence="6" id="KW-0460">Magnesium</keyword>
<dbReference type="InterPro" id="IPR000222">
    <property type="entry name" value="PP2C_BS"/>
</dbReference>
<dbReference type="Gene3D" id="3.60.40.10">
    <property type="entry name" value="PPM-type phosphatase domain"/>
    <property type="match status" value="1"/>
</dbReference>
<dbReference type="EC" id="3.1.3.16" evidence="3"/>
<dbReference type="Pfam" id="PF00481">
    <property type="entry name" value="PP2C"/>
    <property type="match status" value="1"/>
</dbReference>
<dbReference type="PROSITE" id="PS51746">
    <property type="entry name" value="PPM_2"/>
    <property type="match status" value="1"/>
</dbReference>
<evidence type="ECO:0000256" key="4">
    <source>
        <dbReference type="ARBA" id="ARBA00022723"/>
    </source>
</evidence>
<keyword evidence="5 9" id="KW-0378">Hydrolase</keyword>
<proteinExistence type="inferred from homology"/>
<dbReference type="CDD" id="cd00143">
    <property type="entry name" value="PP2Cc"/>
    <property type="match status" value="1"/>
</dbReference>
<dbReference type="SMART" id="SM00332">
    <property type="entry name" value="PP2Cc"/>
    <property type="match status" value="1"/>
</dbReference>
<evidence type="ECO:0000256" key="6">
    <source>
        <dbReference type="ARBA" id="ARBA00022842"/>
    </source>
</evidence>
<dbReference type="InterPro" id="IPR001932">
    <property type="entry name" value="PPM-type_phosphatase-like_dom"/>
</dbReference>
<feature type="region of interest" description="Disordered" evidence="10">
    <location>
        <begin position="356"/>
        <end position="379"/>
    </location>
</feature>
<keyword evidence="8" id="KW-0464">Manganese</keyword>
<evidence type="ECO:0000256" key="1">
    <source>
        <dbReference type="ARBA" id="ARBA00001936"/>
    </source>
</evidence>
<dbReference type="Proteomes" id="UP001396334">
    <property type="component" value="Unassembled WGS sequence"/>
</dbReference>
<dbReference type="InterPro" id="IPR036457">
    <property type="entry name" value="PPM-type-like_dom_sf"/>
</dbReference>
<comment type="cofactor">
    <cofactor evidence="2">
        <name>Mg(2+)</name>
        <dbReference type="ChEBI" id="CHEBI:18420"/>
    </cofactor>
</comment>
<feature type="domain" description="PPM-type phosphatase" evidence="11">
    <location>
        <begin position="109"/>
        <end position="410"/>
    </location>
</feature>
<gene>
    <name evidence="12" type="ORF">V6N11_053861</name>
</gene>
<evidence type="ECO:0000256" key="8">
    <source>
        <dbReference type="ARBA" id="ARBA00023211"/>
    </source>
</evidence>
<dbReference type="EMBL" id="JBBPBN010000017">
    <property type="protein sequence ID" value="KAK9019336.1"/>
    <property type="molecule type" value="Genomic_DNA"/>
</dbReference>
<dbReference type="PROSITE" id="PS01032">
    <property type="entry name" value="PPM_1"/>
    <property type="match status" value="1"/>
</dbReference>
<name>A0ABR2S247_9ROSI</name>
<evidence type="ECO:0000313" key="12">
    <source>
        <dbReference type="EMBL" id="KAK9019336.1"/>
    </source>
</evidence>
<evidence type="ECO:0000259" key="11">
    <source>
        <dbReference type="PROSITE" id="PS51746"/>
    </source>
</evidence>
<comment type="caution">
    <text evidence="12">The sequence shown here is derived from an EMBL/GenBank/DDBJ whole genome shotgun (WGS) entry which is preliminary data.</text>
</comment>
<comment type="cofactor">
    <cofactor evidence="1">
        <name>Mn(2+)</name>
        <dbReference type="ChEBI" id="CHEBI:29035"/>
    </cofactor>
</comment>
<evidence type="ECO:0000256" key="3">
    <source>
        <dbReference type="ARBA" id="ARBA00013081"/>
    </source>
</evidence>
<keyword evidence="4" id="KW-0479">Metal-binding</keyword>
<dbReference type="SUPFAM" id="SSF81606">
    <property type="entry name" value="PP2C-like"/>
    <property type="match status" value="1"/>
</dbReference>
<evidence type="ECO:0000256" key="9">
    <source>
        <dbReference type="RuleBase" id="RU003465"/>
    </source>
</evidence>
<dbReference type="InterPro" id="IPR015655">
    <property type="entry name" value="PP2C"/>
</dbReference>
<evidence type="ECO:0000313" key="13">
    <source>
        <dbReference type="Proteomes" id="UP001396334"/>
    </source>
</evidence>
<evidence type="ECO:0000256" key="2">
    <source>
        <dbReference type="ARBA" id="ARBA00001946"/>
    </source>
</evidence>
<accession>A0ABR2S247</accession>
<evidence type="ECO:0000256" key="7">
    <source>
        <dbReference type="ARBA" id="ARBA00022912"/>
    </source>
</evidence>
<evidence type="ECO:0000256" key="10">
    <source>
        <dbReference type="SAM" id="MobiDB-lite"/>
    </source>
</evidence>
<keyword evidence="13" id="KW-1185">Reference proteome</keyword>